<dbReference type="AlphaFoldDB" id="A0ABD5NYN9"/>
<evidence type="ECO:0000256" key="1">
    <source>
        <dbReference type="SAM" id="Phobius"/>
    </source>
</evidence>
<comment type="caution">
    <text evidence="2">The sequence shown here is derived from an EMBL/GenBank/DDBJ whole genome shotgun (WGS) entry which is preliminary data.</text>
</comment>
<feature type="transmembrane region" description="Helical" evidence="1">
    <location>
        <begin position="36"/>
        <end position="56"/>
    </location>
</feature>
<accession>A0ABD5NYN9</accession>
<sequence>MKGPGILWMLETAVGLSMAGPMFVVGVDFLRTGQPVAGIGFLLLGAVALFLPSYLVRRIGGPRAWIRRRLGREETRRSSALERFRDR</sequence>
<evidence type="ECO:0000313" key="2">
    <source>
        <dbReference type="EMBL" id="MFC4247151.1"/>
    </source>
</evidence>
<keyword evidence="1" id="KW-0472">Membrane</keyword>
<reference evidence="2 3" key="1">
    <citation type="journal article" date="2014" name="Int. J. Syst. Evol. Microbiol.">
        <title>Complete genome sequence of Corynebacterium casei LMG S-19264T (=DSM 44701T), isolated from a smear-ripened cheese.</title>
        <authorList>
            <consortium name="US DOE Joint Genome Institute (JGI-PGF)"/>
            <person name="Walter F."/>
            <person name="Albersmeier A."/>
            <person name="Kalinowski J."/>
            <person name="Ruckert C."/>
        </authorList>
    </citation>
    <scope>NUCLEOTIDE SEQUENCE [LARGE SCALE GENOMIC DNA]</scope>
    <source>
        <strain evidence="2 3">IBRC-M 10912</strain>
    </source>
</reference>
<name>A0ABD5NYN9_9EURY</name>
<dbReference type="Proteomes" id="UP001595821">
    <property type="component" value="Unassembled WGS sequence"/>
</dbReference>
<protein>
    <submittedName>
        <fullName evidence="2">Uncharacterized protein</fullName>
    </submittedName>
</protein>
<keyword evidence="1" id="KW-0812">Transmembrane</keyword>
<proteinExistence type="predicted"/>
<evidence type="ECO:0000313" key="3">
    <source>
        <dbReference type="Proteomes" id="UP001595821"/>
    </source>
</evidence>
<dbReference type="EMBL" id="JBHSDJ010000029">
    <property type="protein sequence ID" value="MFC4247151.1"/>
    <property type="molecule type" value="Genomic_DNA"/>
</dbReference>
<organism evidence="2 3">
    <name type="scientific">Natribaculum luteum</name>
    <dbReference type="NCBI Taxonomy" id="1586232"/>
    <lineage>
        <taxon>Archaea</taxon>
        <taxon>Methanobacteriati</taxon>
        <taxon>Methanobacteriota</taxon>
        <taxon>Stenosarchaea group</taxon>
        <taxon>Halobacteria</taxon>
        <taxon>Halobacteriales</taxon>
        <taxon>Natrialbaceae</taxon>
        <taxon>Natribaculum</taxon>
    </lineage>
</organism>
<dbReference type="RefSeq" id="WP_246974400.1">
    <property type="nucleotide sequence ID" value="NZ_CP095397.1"/>
</dbReference>
<dbReference type="GeneID" id="71853791"/>
<gene>
    <name evidence="2" type="ORF">ACFOZ7_09085</name>
</gene>
<keyword evidence="1" id="KW-1133">Transmembrane helix</keyword>
<feature type="transmembrane region" description="Helical" evidence="1">
    <location>
        <begin position="7"/>
        <end position="30"/>
    </location>
</feature>